<evidence type="ECO:0000313" key="2">
    <source>
        <dbReference type="EMBL" id="KAL0434572.1"/>
    </source>
</evidence>
<protein>
    <submittedName>
        <fullName evidence="2">Uncharacterized protein</fullName>
    </submittedName>
</protein>
<reference evidence="2" key="1">
    <citation type="submission" date="2020-06" db="EMBL/GenBank/DDBJ databases">
        <authorList>
            <person name="Li T."/>
            <person name="Hu X."/>
            <person name="Zhang T."/>
            <person name="Song X."/>
            <person name="Zhang H."/>
            <person name="Dai N."/>
            <person name="Sheng W."/>
            <person name="Hou X."/>
            <person name="Wei L."/>
        </authorList>
    </citation>
    <scope>NUCLEOTIDE SEQUENCE</scope>
    <source>
        <strain evidence="2">KEN1</strain>
        <tissue evidence="2">Leaf</tissue>
    </source>
</reference>
<dbReference type="EMBL" id="JACGWN010000009">
    <property type="protein sequence ID" value="KAL0434572.1"/>
    <property type="molecule type" value="Genomic_DNA"/>
</dbReference>
<name>A0AAW2VYU2_9LAMI</name>
<evidence type="ECO:0000256" key="1">
    <source>
        <dbReference type="SAM" id="MobiDB-lite"/>
    </source>
</evidence>
<accession>A0AAW2VYU2</accession>
<dbReference type="AlphaFoldDB" id="A0AAW2VYU2"/>
<reference evidence="2" key="2">
    <citation type="journal article" date="2024" name="Plant">
        <title>Genomic evolution and insights into agronomic trait innovations of Sesamum species.</title>
        <authorList>
            <person name="Miao H."/>
            <person name="Wang L."/>
            <person name="Qu L."/>
            <person name="Liu H."/>
            <person name="Sun Y."/>
            <person name="Le M."/>
            <person name="Wang Q."/>
            <person name="Wei S."/>
            <person name="Zheng Y."/>
            <person name="Lin W."/>
            <person name="Duan Y."/>
            <person name="Cao H."/>
            <person name="Xiong S."/>
            <person name="Wang X."/>
            <person name="Wei L."/>
            <person name="Li C."/>
            <person name="Ma Q."/>
            <person name="Ju M."/>
            <person name="Zhao R."/>
            <person name="Li G."/>
            <person name="Mu C."/>
            <person name="Tian Q."/>
            <person name="Mei H."/>
            <person name="Zhang T."/>
            <person name="Gao T."/>
            <person name="Zhang H."/>
        </authorList>
    </citation>
    <scope>NUCLEOTIDE SEQUENCE</scope>
    <source>
        <strain evidence="2">KEN1</strain>
    </source>
</reference>
<feature type="region of interest" description="Disordered" evidence="1">
    <location>
        <begin position="1"/>
        <end position="58"/>
    </location>
</feature>
<feature type="compositionally biased region" description="Polar residues" evidence="1">
    <location>
        <begin position="1"/>
        <end position="15"/>
    </location>
</feature>
<organism evidence="2">
    <name type="scientific">Sesamum latifolium</name>
    <dbReference type="NCBI Taxonomy" id="2727402"/>
    <lineage>
        <taxon>Eukaryota</taxon>
        <taxon>Viridiplantae</taxon>
        <taxon>Streptophyta</taxon>
        <taxon>Embryophyta</taxon>
        <taxon>Tracheophyta</taxon>
        <taxon>Spermatophyta</taxon>
        <taxon>Magnoliopsida</taxon>
        <taxon>eudicotyledons</taxon>
        <taxon>Gunneridae</taxon>
        <taxon>Pentapetalae</taxon>
        <taxon>asterids</taxon>
        <taxon>lamiids</taxon>
        <taxon>Lamiales</taxon>
        <taxon>Pedaliaceae</taxon>
        <taxon>Sesamum</taxon>
    </lineage>
</organism>
<sequence>MATGNSQEPRAQPQETAREEADSAIGNGRCKRLENEANKASKKVGRAADFKPRRRCHL</sequence>
<comment type="caution">
    <text evidence="2">The sequence shown here is derived from an EMBL/GenBank/DDBJ whole genome shotgun (WGS) entry which is preliminary data.</text>
</comment>
<gene>
    <name evidence="2" type="ORF">Slati_2791500</name>
</gene>
<proteinExistence type="predicted"/>